<evidence type="ECO:0000313" key="3">
    <source>
        <dbReference type="Proteomes" id="UP001144347"/>
    </source>
</evidence>
<reference evidence="2" key="1">
    <citation type="submission" date="2022-12" db="EMBL/GenBank/DDBJ databases">
        <title>Genome sequence of HCMS5-2.</title>
        <authorList>
            <person name="Woo H."/>
        </authorList>
    </citation>
    <scope>NUCLEOTIDE SEQUENCE</scope>
    <source>
        <strain evidence="2">HCMS5-2</strain>
    </source>
</reference>
<feature type="chain" id="PRO_5047061009" description="Leucine-rich repeat domain-containing protein" evidence="1">
    <location>
        <begin position="21"/>
        <end position="176"/>
    </location>
</feature>
<feature type="signal peptide" evidence="1">
    <location>
        <begin position="1"/>
        <end position="20"/>
    </location>
</feature>
<dbReference type="SUPFAM" id="SSF52047">
    <property type="entry name" value="RNI-like"/>
    <property type="match status" value="1"/>
</dbReference>
<dbReference type="RefSeq" id="WP_269428381.1">
    <property type="nucleotide sequence ID" value="NZ_JAPWGM010000005.1"/>
</dbReference>
<organism evidence="2 3">
    <name type="scientific">Pedobacter punctiformis</name>
    <dbReference type="NCBI Taxonomy" id="3004097"/>
    <lineage>
        <taxon>Bacteria</taxon>
        <taxon>Pseudomonadati</taxon>
        <taxon>Bacteroidota</taxon>
        <taxon>Sphingobacteriia</taxon>
        <taxon>Sphingobacteriales</taxon>
        <taxon>Sphingobacteriaceae</taxon>
        <taxon>Pedobacter</taxon>
    </lineage>
</organism>
<dbReference type="Proteomes" id="UP001144347">
    <property type="component" value="Unassembled WGS sequence"/>
</dbReference>
<comment type="caution">
    <text evidence="2">The sequence shown here is derived from an EMBL/GenBank/DDBJ whole genome shotgun (WGS) entry which is preliminary data.</text>
</comment>
<sequence>MKLKQLICLILFKLTFSTFAMSQENNQFLMMNYHQFIETKGLVDGDKYESIYIFNDSALVFPVLNGENLPTNGVAFEIPSWINKFKIVKSISLIGLYIYDLPKEIYTLDHLEDLTLSLAKNCDINKIAEKIGGIKKLKRVLINGSALSQEQFELLKSKLPKIKLTDGMEDLNGYNY</sequence>
<evidence type="ECO:0000256" key="1">
    <source>
        <dbReference type="SAM" id="SignalP"/>
    </source>
</evidence>
<dbReference type="InterPro" id="IPR032675">
    <property type="entry name" value="LRR_dom_sf"/>
</dbReference>
<proteinExistence type="predicted"/>
<dbReference type="Gene3D" id="3.80.10.10">
    <property type="entry name" value="Ribonuclease Inhibitor"/>
    <property type="match status" value="1"/>
</dbReference>
<keyword evidence="1" id="KW-0732">Signal</keyword>
<keyword evidence="3" id="KW-1185">Reference proteome</keyword>
<name>A0ABT4LBM8_9SPHI</name>
<dbReference type="EMBL" id="JAPWGM010000005">
    <property type="protein sequence ID" value="MCZ4245326.1"/>
    <property type="molecule type" value="Genomic_DNA"/>
</dbReference>
<accession>A0ABT4LBM8</accession>
<protein>
    <recommendedName>
        <fullName evidence="4">Leucine-rich repeat domain-containing protein</fullName>
    </recommendedName>
</protein>
<evidence type="ECO:0000313" key="2">
    <source>
        <dbReference type="EMBL" id="MCZ4245326.1"/>
    </source>
</evidence>
<gene>
    <name evidence="2" type="ORF">O0955_15060</name>
</gene>
<evidence type="ECO:0008006" key="4">
    <source>
        <dbReference type="Google" id="ProtNLM"/>
    </source>
</evidence>